<dbReference type="RefSeq" id="WP_095372900.1">
    <property type="nucleotide sequence ID" value="NZ_CP022983.1"/>
</dbReference>
<feature type="region of interest" description="Disordered" evidence="1">
    <location>
        <begin position="32"/>
        <end position="69"/>
    </location>
</feature>
<dbReference type="PANTHER" id="PTHR34385:SF1">
    <property type="entry name" value="PEPTIDOGLYCAN L-ALANYL-D-GLUTAMATE ENDOPEPTIDASE CWLK"/>
    <property type="match status" value="1"/>
</dbReference>
<feature type="compositionally biased region" description="Acidic residues" evidence="1">
    <location>
        <begin position="41"/>
        <end position="51"/>
    </location>
</feature>
<dbReference type="InterPro" id="IPR058193">
    <property type="entry name" value="VanY/YodJ_core_dom"/>
</dbReference>
<gene>
    <name evidence="3" type="ORF">CKF48_19685</name>
</gene>
<proteinExistence type="predicted"/>
<protein>
    <submittedName>
        <fullName evidence="3">Peptidase M15</fullName>
    </submittedName>
</protein>
<dbReference type="SUPFAM" id="SSF55166">
    <property type="entry name" value="Hedgehog/DD-peptidase"/>
    <property type="match status" value="1"/>
</dbReference>
<dbReference type="OrthoDB" id="9792074at2"/>
<organism evidence="3 4">
    <name type="scientific">Cytobacillus kochii</name>
    <dbReference type="NCBI Taxonomy" id="859143"/>
    <lineage>
        <taxon>Bacteria</taxon>
        <taxon>Bacillati</taxon>
        <taxon>Bacillota</taxon>
        <taxon>Bacilli</taxon>
        <taxon>Bacillales</taxon>
        <taxon>Bacillaceae</taxon>
        <taxon>Cytobacillus</taxon>
    </lineage>
</organism>
<dbReference type="EMBL" id="CP022983">
    <property type="protein sequence ID" value="ASV69337.1"/>
    <property type="molecule type" value="Genomic_DNA"/>
</dbReference>
<dbReference type="Gene3D" id="3.30.1380.10">
    <property type="match status" value="1"/>
</dbReference>
<evidence type="ECO:0000259" key="2">
    <source>
        <dbReference type="Pfam" id="PF02557"/>
    </source>
</evidence>
<dbReference type="KEGG" id="bko:CKF48_19685"/>
<evidence type="ECO:0000256" key="1">
    <source>
        <dbReference type="SAM" id="MobiDB-lite"/>
    </source>
</evidence>
<keyword evidence="4" id="KW-1185">Reference proteome</keyword>
<dbReference type="AlphaFoldDB" id="A0A248TMA3"/>
<dbReference type="InterPro" id="IPR003709">
    <property type="entry name" value="VanY-like_core_dom"/>
</dbReference>
<dbReference type="GO" id="GO:0008233">
    <property type="term" value="F:peptidase activity"/>
    <property type="evidence" value="ECO:0007669"/>
    <property type="project" value="InterPro"/>
</dbReference>
<evidence type="ECO:0000313" key="3">
    <source>
        <dbReference type="EMBL" id="ASV69337.1"/>
    </source>
</evidence>
<dbReference type="PROSITE" id="PS51257">
    <property type="entry name" value="PROKAR_LIPOPROTEIN"/>
    <property type="match status" value="1"/>
</dbReference>
<reference evidence="3 4" key="1">
    <citation type="submission" date="2017-08" db="EMBL/GenBank/DDBJ databases">
        <title>Complete Genome Sequence of Bacillus kochii Oregon-R-modENCODE STRAIN BDGP4, isolated from Drosophila melanogaster gut.</title>
        <authorList>
            <person name="Wan K.H."/>
            <person name="Yu C."/>
            <person name="Park S."/>
            <person name="Hammonds A.S."/>
            <person name="Booth B.W."/>
            <person name="Celniker S.E."/>
        </authorList>
    </citation>
    <scope>NUCLEOTIDE SEQUENCE [LARGE SCALE GENOMIC DNA]</scope>
    <source>
        <strain evidence="3 4">BDGP4</strain>
    </source>
</reference>
<name>A0A248TMA3_9BACI</name>
<dbReference type="GO" id="GO:0006508">
    <property type="term" value="P:proteolysis"/>
    <property type="evidence" value="ECO:0007669"/>
    <property type="project" value="InterPro"/>
</dbReference>
<dbReference type="InterPro" id="IPR009045">
    <property type="entry name" value="Zn_M74/Hedgehog-like"/>
</dbReference>
<dbReference type="InterPro" id="IPR052179">
    <property type="entry name" value="DD-CPase-like"/>
</dbReference>
<accession>A0A248TMA3</accession>
<feature type="domain" description="D-alanyl-D-alanine carboxypeptidase-like core" evidence="2">
    <location>
        <begin position="133"/>
        <end position="262"/>
    </location>
</feature>
<dbReference type="Proteomes" id="UP000215137">
    <property type="component" value="Chromosome"/>
</dbReference>
<dbReference type="PANTHER" id="PTHR34385">
    <property type="entry name" value="D-ALANYL-D-ALANINE CARBOXYPEPTIDASE"/>
    <property type="match status" value="1"/>
</dbReference>
<evidence type="ECO:0000313" key="4">
    <source>
        <dbReference type="Proteomes" id="UP000215137"/>
    </source>
</evidence>
<dbReference type="CDD" id="cd14852">
    <property type="entry name" value="LD-carboxypeptidase"/>
    <property type="match status" value="1"/>
</dbReference>
<sequence length="285" mass="32163">MKKVLAGTVTVALFLGGCSQLDPYLEKIPFLSNSEPTSVDEPVEKEEDNQQETENNPTEQPPEQDEQNEDDLTLASQFFNQIEDVDGKPTIANPTNLMVMVNKDFALPADYAPEDLVRADVEYSFGDQDIEKSYLRKEAADALEELFSAAKKEKIALFAVSGYRSYDRQEAVFQAEVNSVGEEKASEAVALPGSSEHQTGLAMDISSPSVDYTLTQDYEDTTEGKWLKENAHKYGFILRYPKGKEEITGYKFEPWHFRYVGKEAAKVIFEKDLTLEEYFESVKEI</sequence>
<dbReference type="Pfam" id="PF02557">
    <property type="entry name" value="VanY"/>
    <property type="match status" value="1"/>
</dbReference>